<dbReference type="Proteomes" id="UP000615446">
    <property type="component" value="Unassembled WGS sequence"/>
</dbReference>
<comment type="caution">
    <text evidence="2">The sequence shown here is derived from an EMBL/GenBank/DDBJ whole genome shotgun (WGS) entry which is preliminary data.</text>
</comment>
<dbReference type="OrthoDB" id="2447844at2759"/>
<dbReference type="STRING" id="94130.A0A2Z6S5G7"/>
<protein>
    <submittedName>
        <fullName evidence="2">Uncharacterized protein</fullName>
    </submittedName>
</protein>
<proteinExistence type="predicted"/>
<reference evidence="2 4" key="1">
    <citation type="submission" date="2017-11" db="EMBL/GenBank/DDBJ databases">
        <title>The genome of Rhizophagus clarus HR1 reveals common genetic basis of auxotrophy among arbuscular mycorrhizal fungi.</title>
        <authorList>
            <person name="Kobayashi Y."/>
        </authorList>
    </citation>
    <scope>NUCLEOTIDE SEQUENCE [LARGE SCALE GENOMIC DNA]</scope>
    <source>
        <strain evidence="2 4">HR1</strain>
    </source>
</reference>
<accession>A0A2Z6S5G7</accession>
<evidence type="ECO:0000313" key="2">
    <source>
        <dbReference type="EMBL" id="GBC04380.1"/>
    </source>
</evidence>
<organism evidence="2 4">
    <name type="scientific">Rhizophagus clarus</name>
    <dbReference type="NCBI Taxonomy" id="94130"/>
    <lineage>
        <taxon>Eukaryota</taxon>
        <taxon>Fungi</taxon>
        <taxon>Fungi incertae sedis</taxon>
        <taxon>Mucoromycota</taxon>
        <taxon>Glomeromycotina</taxon>
        <taxon>Glomeromycetes</taxon>
        <taxon>Glomerales</taxon>
        <taxon>Glomeraceae</taxon>
        <taxon>Rhizophagus</taxon>
    </lineage>
</organism>
<evidence type="ECO:0000313" key="3">
    <source>
        <dbReference type="EMBL" id="GES87050.1"/>
    </source>
</evidence>
<evidence type="ECO:0000256" key="1">
    <source>
        <dbReference type="SAM" id="MobiDB-lite"/>
    </source>
</evidence>
<feature type="region of interest" description="Disordered" evidence="1">
    <location>
        <begin position="38"/>
        <end position="61"/>
    </location>
</feature>
<reference evidence="3" key="2">
    <citation type="submission" date="2019-10" db="EMBL/GenBank/DDBJ databases">
        <title>Conservation and host-specific expression of non-tandemly repeated heterogenous ribosome RNA gene in arbuscular mycorrhizal fungi.</title>
        <authorList>
            <person name="Maeda T."/>
            <person name="Kobayashi Y."/>
            <person name="Nakagawa T."/>
            <person name="Ezawa T."/>
            <person name="Yamaguchi K."/>
            <person name="Bino T."/>
            <person name="Nishimoto Y."/>
            <person name="Shigenobu S."/>
            <person name="Kawaguchi M."/>
        </authorList>
    </citation>
    <scope>NUCLEOTIDE SEQUENCE</scope>
    <source>
        <strain evidence="3">HR1</strain>
    </source>
</reference>
<sequence length="81" mass="9169">MDPDIIRHSFKYCGISNATDGIEDNLIFDFNKVKSINNPGKGIEEENKDYSKSESDDDSESKLDVVNQVIVEMIIIKIMKS</sequence>
<gene>
    <name evidence="3" type="ORF">RCL2_001407400</name>
    <name evidence="2" type="ORF">RclHR1_05650008</name>
</gene>
<dbReference type="EMBL" id="BEXD01003943">
    <property type="protein sequence ID" value="GBC04380.1"/>
    <property type="molecule type" value="Genomic_DNA"/>
</dbReference>
<name>A0A2Z6S5G7_9GLOM</name>
<dbReference type="Proteomes" id="UP000247702">
    <property type="component" value="Unassembled WGS sequence"/>
</dbReference>
<keyword evidence="4" id="KW-1185">Reference proteome</keyword>
<evidence type="ECO:0000313" key="4">
    <source>
        <dbReference type="Proteomes" id="UP000247702"/>
    </source>
</evidence>
<dbReference type="EMBL" id="BLAL01000162">
    <property type="protein sequence ID" value="GES87050.1"/>
    <property type="molecule type" value="Genomic_DNA"/>
</dbReference>
<dbReference type="AlphaFoldDB" id="A0A2Z6S5G7"/>
<feature type="compositionally biased region" description="Basic and acidic residues" evidence="1">
    <location>
        <begin position="42"/>
        <end position="54"/>
    </location>
</feature>